<sequence length="79" mass="8460">MITSSVYPEQIRNTAIEIATQVLSQACSCYDAYHATCFLKASKQVVKKSETAMTQAKGATTAGTAITPKGKEGSRKTQE</sequence>
<keyword evidence="3" id="KW-1185">Reference proteome</keyword>
<comment type="caution">
    <text evidence="2">The sequence shown here is derived from an EMBL/GenBank/DDBJ whole genome shotgun (WGS) entry which is preliminary data.</text>
</comment>
<evidence type="ECO:0000256" key="1">
    <source>
        <dbReference type="SAM" id="MobiDB-lite"/>
    </source>
</evidence>
<dbReference type="AlphaFoldDB" id="A0A5B7FAS8"/>
<name>A0A5B7FAS8_PORTR</name>
<protein>
    <submittedName>
        <fullName evidence="2">Uncharacterized protein</fullName>
    </submittedName>
</protein>
<accession>A0A5B7FAS8</accession>
<feature type="compositionally biased region" description="Basic and acidic residues" evidence="1">
    <location>
        <begin position="69"/>
        <end position="79"/>
    </location>
</feature>
<gene>
    <name evidence="2" type="ORF">E2C01_037212</name>
</gene>
<reference evidence="2 3" key="1">
    <citation type="submission" date="2019-05" db="EMBL/GenBank/DDBJ databases">
        <title>Another draft genome of Portunus trituberculatus and its Hox gene families provides insights of decapod evolution.</title>
        <authorList>
            <person name="Jeong J.-H."/>
            <person name="Song I."/>
            <person name="Kim S."/>
            <person name="Choi T."/>
            <person name="Kim D."/>
            <person name="Ryu S."/>
            <person name="Kim W."/>
        </authorList>
    </citation>
    <scope>NUCLEOTIDE SEQUENCE [LARGE SCALE GENOMIC DNA]</scope>
    <source>
        <tissue evidence="2">Muscle</tissue>
    </source>
</reference>
<evidence type="ECO:0000313" key="3">
    <source>
        <dbReference type="Proteomes" id="UP000324222"/>
    </source>
</evidence>
<feature type="region of interest" description="Disordered" evidence="1">
    <location>
        <begin position="53"/>
        <end position="79"/>
    </location>
</feature>
<evidence type="ECO:0000313" key="2">
    <source>
        <dbReference type="EMBL" id="MPC43562.1"/>
    </source>
</evidence>
<feature type="compositionally biased region" description="Low complexity" evidence="1">
    <location>
        <begin position="53"/>
        <end position="68"/>
    </location>
</feature>
<dbReference type="Proteomes" id="UP000324222">
    <property type="component" value="Unassembled WGS sequence"/>
</dbReference>
<proteinExistence type="predicted"/>
<dbReference type="EMBL" id="VSRR010005887">
    <property type="protein sequence ID" value="MPC43562.1"/>
    <property type="molecule type" value="Genomic_DNA"/>
</dbReference>
<organism evidence="2 3">
    <name type="scientific">Portunus trituberculatus</name>
    <name type="common">Swimming crab</name>
    <name type="synonym">Neptunus trituberculatus</name>
    <dbReference type="NCBI Taxonomy" id="210409"/>
    <lineage>
        <taxon>Eukaryota</taxon>
        <taxon>Metazoa</taxon>
        <taxon>Ecdysozoa</taxon>
        <taxon>Arthropoda</taxon>
        <taxon>Crustacea</taxon>
        <taxon>Multicrustacea</taxon>
        <taxon>Malacostraca</taxon>
        <taxon>Eumalacostraca</taxon>
        <taxon>Eucarida</taxon>
        <taxon>Decapoda</taxon>
        <taxon>Pleocyemata</taxon>
        <taxon>Brachyura</taxon>
        <taxon>Eubrachyura</taxon>
        <taxon>Portunoidea</taxon>
        <taxon>Portunidae</taxon>
        <taxon>Portuninae</taxon>
        <taxon>Portunus</taxon>
    </lineage>
</organism>